<dbReference type="SMART" id="SM00304">
    <property type="entry name" value="HAMP"/>
    <property type="match status" value="1"/>
</dbReference>
<dbReference type="InterPro" id="IPR004358">
    <property type="entry name" value="Sig_transdc_His_kin-like_C"/>
</dbReference>
<dbReference type="EC" id="2.7.13.3" evidence="3"/>
<organism evidence="14 15">
    <name type="scientific">Nocardioides currus</name>
    <dbReference type="NCBI Taxonomy" id="2133958"/>
    <lineage>
        <taxon>Bacteria</taxon>
        <taxon>Bacillati</taxon>
        <taxon>Actinomycetota</taxon>
        <taxon>Actinomycetes</taxon>
        <taxon>Propionibacteriales</taxon>
        <taxon>Nocardioidaceae</taxon>
        <taxon>Nocardioides</taxon>
    </lineage>
</organism>
<dbReference type="Proteomes" id="UP000244867">
    <property type="component" value="Unassembled WGS sequence"/>
</dbReference>
<keyword evidence="9" id="KW-0902">Two-component regulatory system</keyword>
<comment type="subcellular location">
    <subcellularLocation>
        <location evidence="2">Cell membrane</location>
    </subcellularLocation>
</comment>
<dbReference type="PANTHER" id="PTHR45436:SF5">
    <property type="entry name" value="SENSOR HISTIDINE KINASE TRCS"/>
    <property type="match status" value="1"/>
</dbReference>
<dbReference type="InterPro" id="IPR050428">
    <property type="entry name" value="TCS_sensor_his_kinase"/>
</dbReference>
<dbReference type="GO" id="GO:0000155">
    <property type="term" value="F:phosphorelay sensor kinase activity"/>
    <property type="evidence" value="ECO:0007669"/>
    <property type="project" value="InterPro"/>
</dbReference>
<evidence type="ECO:0000256" key="11">
    <source>
        <dbReference type="SAM" id="Phobius"/>
    </source>
</evidence>
<evidence type="ECO:0000256" key="8">
    <source>
        <dbReference type="ARBA" id="ARBA00022989"/>
    </source>
</evidence>
<evidence type="ECO:0000256" key="10">
    <source>
        <dbReference type="ARBA" id="ARBA00023136"/>
    </source>
</evidence>
<dbReference type="AlphaFoldDB" id="A0A2R7Z194"/>
<dbReference type="PROSITE" id="PS50885">
    <property type="entry name" value="HAMP"/>
    <property type="match status" value="1"/>
</dbReference>
<keyword evidence="10 11" id="KW-0472">Membrane</keyword>
<evidence type="ECO:0000256" key="1">
    <source>
        <dbReference type="ARBA" id="ARBA00000085"/>
    </source>
</evidence>
<dbReference type="InterPro" id="IPR005467">
    <property type="entry name" value="His_kinase_dom"/>
</dbReference>
<dbReference type="PANTHER" id="PTHR45436">
    <property type="entry name" value="SENSOR HISTIDINE KINASE YKOH"/>
    <property type="match status" value="1"/>
</dbReference>
<feature type="transmembrane region" description="Helical" evidence="11">
    <location>
        <begin position="12"/>
        <end position="34"/>
    </location>
</feature>
<name>A0A2R7Z194_9ACTN</name>
<dbReference type="CDD" id="cd00082">
    <property type="entry name" value="HisKA"/>
    <property type="match status" value="1"/>
</dbReference>
<keyword evidence="6 11" id="KW-0812">Transmembrane</keyword>
<evidence type="ECO:0000256" key="4">
    <source>
        <dbReference type="ARBA" id="ARBA00022553"/>
    </source>
</evidence>
<keyword evidence="15" id="KW-1185">Reference proteome</keyword>
<gene>
    <name evidence="14" type="ORF">C7S10_01230</name>
</gene>
<dbReference type="Pfam" id="PF02518">
    <property type="entry name" value="HATPase_c"/>
    <property type="match status" value="1"/>
</dbReference>
<dbReference type="Gene3D" id="6.10.340.10">
    <property type="match status" value="1"/>
</dbReference>
<dbReference type="InterPro" id="IPR003594">
    <property type="entry name" value="HATPase_dom"/>
</dbReference>
<evidence type="ECO:0000256" key="9">
    <source>
        <dbReference type="ARBA" id="ARBA00023012"/>
    </source>
</evidence>
<dbReference type="GO" id="GO:0005886">
    <property type="term" value="C:plasma membrane"/>
    <property type="evidence" value="ECO:0007669"/>
    <property type="project" value="UniProtKB-SubCell"/>
</dbReference>
<evidence type="ECO:0000313" key="14">
    <source>
        <dbReference type="EMBL" id="PUA82401.1"/>
    </source>
</evidence>
<dbReference type="PRINTS" id="PR00344">
    <property type="entry name" value="BCTRLSENSOR"/>
</dbReference>
<dbReference type="FunFam" id="1.10.287.130:FF:000001">
    <property type="entry name" value="Two-component sensor histidine kinase"/>
    <property type="match status" value="1"/>
</dbReference>
<dbReference type="InterPro" id="IPR003660">
    <property type="entry name" value="HAMP_dom"/>
</dbReference>
<dbReference type="CDD" id="cd00075">
    <property type="entry name" value="HATPase"/>
    <property type="match status" value="1"/>
</dbReference>
<proteinExistence type="predicted"/>
<dbReference type="RefSeq" id="WP_108342588.1">
    <property type="nucleotide sequence ID" value="NZ_PYXZ01000001.1"/>
</dbReference>
<sequence length="457" mass="48249">MSRFRSLTARLVLVAVALVALVSILIAGATVLAMRSYLTGQLDDRVASAAESLEHDSQRPGPGSGPQFGNLGPGALIIGFQNGERVGFVLREGFADPEKLPSAQVQKILATDDDARSLTVSGHGAFRIRSIGSGDDRGIVGLPAADVDDSVEQLAVLAAILALAGIAAAGVAGTVVVRRQLAPLREVAATAHAVAELPLSEGAIDLTDRVPERLTDERNEVGQVGSALNTLLDHVESSLAVRHRSEQQVRQFVADASHELRTPLATITGYTELARRQPAATPTALDKVESESARMTSLVEDLLLLARLDSGRPLANEPVDLTKLLVEAVSDARVLGPDHTWRLVLPDEPVEVRGDEQRLHQVVTNLLTNARKHTPAGTTVSVTARPDGFTVRDDGPGFPADLVDHAFERFVRADEARTSSGGAGLGLALVDAIVHAHGGRVSLTSSPGDTAFDVRLR</sequence>
<keyword evidence="4" id="KW-0597">Phosphoprotein</keyword>
<evidence type="ECO:0000256" key="7">
    <source>
        <dbReference type="ARBA" id="ARBA00022777"/>
    </source>
</evidence>
<comment type="catalytic activity">
    <reaction evidence="1">
        <text>ATP + protein L-histidine = ADP + protein N-phospho-L-histidine.</text>
        <dbReference type="EC" id="2.7.13.3"/>
    </reaction>
</comment>
<protein>
    <recommendedName>
        <fullName evidence="3">histidine kinase</fullName>
        <ecNumber evidence="3">2.7.13.3</ecNumber>
    </recommendedName>
</protein>
<dbReference type="Gene3D" id="3.30.565.10">
    <property type="entry name" value="Histidine kinase-like ATPase, C-terminal domain"/>
    <property type="match status" value="1"/>
</dbReference>
<dbReference type="SUPFAM" id="SSF47384">
    <property type="entry name" value="Homodimeric domain of signal transducing histidine kinase"/>
    <property type="match status" value="1"/>
</dbReference>
<reference evidence="14 15" key="1">
    <citation type="submission" date="2018-03" db="EMBL/GenBank/DDBJ databases">
        <authorList>
            <person name="Keele B.F."/>
        </authorList>
    </citation>
    <scope>NUCLEOTIDE SEQUENCE [LARGE SCALE GENOMIC DNA]</scope>
    <source>
        <strain evidence="14 15">IB-3</strain>
    </source>
</reference>
<evidence type="ECO:0000259" key="12">
    <source>
        <dbReference type="PROSITE" id="PS50109"/>
    </source>
</evidence>
<keyword evidence="5" id="KW-0808">Transferase</keyword>
<keyword evidence="8 11" id="KW-1133">Transmembrane helix</keyword>
<dbReference type="InterPro" id="IPR036097">
    <property type="entry name" value="HisK_dim/P_sf"/>
</dbReference>
<feature type="domain" description="HAMP" evidence="13">
    <location>
        <begin position="178"/>
        <end position="240"/>
    </location>
</feature>
<evidence type="ECO:0000256" key="6">
    <source>
        <dbReference type="ARBA" id="ARBA00022692"/>
    </source>
</evidence>
<dbReference type="Gene3D" id="1.10.287.130">
    <property type="match status" value="1"/>
</dbReference>
<dbReference type="Pfam" id="PF00512">
    <property type="entry name" value="HisKA"/>
    <property type="match status" value="1"/>
</dbReference>
<dbReference type="PROSITE" id="PS50109">
    <property type="entry name" value="HIS_KIN"/>
    <property type="match status" value="1"/>
</dbReference>
<dbReference type="SMART" id="SM00388">
    <property type="entry name" value="HisKA"/>
    <property type="match status" value="1"/>
</dbReference>
<dbReference type="Pfam" id="PF00672">
    <property type="entry name" value="HAMP"/>
    <property type="match status" value="1"/>
</dbReference>
<keyword evidence="7 14" id="KW-0418">Kinase</keyword>
<dbReference type="SUPFAM" id="SSF55874">
    <property type="entry name" value="ATPase domain of HSP90 chaperone/DNA topoisomerase II/histidine kinase"/>
    <property type="match status" value="1"/>
</dbReference>
<evidence type="ECO:0000256" key="2">
    <source>
        <dbReference type="ARBA" id="ARBA00004236"/>
    </source>
</evidence>
<evidence type="ECO:0000256" key="5">
    <source>
        <dbReference type="ARBA" id="ARBA00022679"/>
    </source>
</evidence>
<dbReference type="SMART" id="SM00387">
    <property type="entry name" value="HATPase_c"/>
    <property type="match status" value="1"/>
</dbReference>
<feature type="transmembrane region" description="Helical" evidence="11">
    <location>
        <begin position="154"/>
        <end position="177"/>
    </location>
</feature>
<evidence type="ECO:0000256" key="3">
    <source>
        <dbReference type="ARBA" id="ARBA00012438"/>
    </source>
</evidence>
<feature type="domain" description="Histidine kinase" evidence="12">
    <location>
        <begin position="255"/>
        <end position="457"/>
    </location>
</feature>
<dbReference type="OrthoDB" id="9786919at2"/>
<dbReference type="InterPro" id="IPR036890">
    <property type="entry name" value="HATPase_C_sf"/>
</dbReference>
<accession>A0A2R7Z194</accession>
<comment type="caution">
    <text evidence="14">The sequence shown here is derived from an EMBL/GenBank/DDBJ whole genome shotgun (WGS) entry which is preliminary data.</text>
</comment>
<evidence type="ECO:0000259" key="13">
    <source>
        <dbReference type="PROSITE" id="PS50885"/>
    </source>
</evidence>
<evidence type="ECO:0000313" key="15">
    <source>
        <dbReference type="Proteomes" id="UP000244867"/>
    </source>
</evidence>
<dbReference type="CDD" id="cd06225">
    <property type="entry name" value="HAMP"/>
    <property type="match status" value="1"/>
</dbReference>
<dbReference type="EMBL" id="PYXZ01000001">
    <property type="protein sequence ID" value="PUA82401.1"/>
    <property type="molecule type" value="Genomic_DNA"/>
</dbReference>
<dbReference type="InterPro" id="IPR003661">
    <property type="entry name" value="HisK_dim/P_dom"/>
</dbReference>